<dbReference type="InterPro" id="IPR025668">
    <property type="entry name" value="Tnp_DDE_dom"/>
</dbReference>
<dbReference type="AlphaFoldDB" id="A0A1I4PM91"/>
<accession>A0A1I4PM91</accession>
<keyword evidence="3" id="KW-1185">Reference proteome</keyword>
<feature type="domain" description="Transposase DDE" evidence="1">
    <location>
        <begin position="2"/>
        <end position="107"/>
    </location>
</feature>
<sequence>MLKKRTVEVNFEGGEITSDGGAMLLRQADKHIGLSKAVAQALEDNRRQASCKHDNLALLRQRVYALACGYEDLNDHQPLRHDLTIPSAVECEEVLASRSTLCRRENQRIDKQPGMFIK</sequence>
<dbReference type="Proteomes" id="UP000183287">
    <property type="component" value="Unassembled WGS sequence"/>
</dbReference>
<evidence type="ECO:0000313" key="2">
    <source>
        <dbReference type="EMBL" id="SFM28867.1"/>
    </source>
</evidence>
<protein>
    <submittedName>
        <fullName evidence="2">Transposase DDE domain group 1</fullName>
    </submittedName>
</protein>
<reference evidence="3" key="1">
    <citation type="submission" date="2016-10" db="EMBL/GenBank/DDBJ databases">
        <authorList>
            <person name="Varghese N."/>
            <person name="Submissions S."/>
        </authorList>
    </citation>
    <scope>NUCLEOTIDE SEQUENCE [LARGE SCALE GENOMIC DNA]</scope>
    <source>
        <strain evidence="3">Nm44</strain>
    </source>
</reference>
<evidence type="ECO:0000313" key="3">
    <source>
        <dbReference type="Proteomes" id="UP000183287"/>
    </source>
</evidence>
<name>A0A1I4PM91_9PROT</name>
<dbReference type="EMBL" id="FOUB01000021">
    <property type="protein sequence ID" value="SFM28867.1"/>
    <property type="molecule type" value="Genomic_DNA"/>
</dbReference>
<dbReference type="Pfam" id="PF13701">
    <property type="entry name" value="DDE_Tnp_1_4"/>
    <property type="match status" value="1"/>
</dbReference>
<gene>
    <name evidence="2" type="ORF">SAMN05421863_102130</name>
</gene>
<organism evidence="2 3">
    <name type="scientific">Nitrosomonas communis</name>
    <dbReference type="NCBI Taxonomy" id="44574"/>
    <lineage>
        <taxon>Bacteria</taxon>
        <taxon>Pseudomonadati</taxon>
        <taxon>Pseudomonadota</taxon>
        <taxon>Betaproteobacteria</taxon>
        <taxon>Nitrosomonadales</taxon>
        <taxon>Nitrosomonadaceae</taxon>
        <taxon>Nitrosomonas</taxon>
    </lineage>
</organism>
<proteinExistence type="predicted"/>
<evidence type="ECO:0000259" key="1">
    <source>
        <dbReference type="Pfam" id="PF13701"/>
    </source>
</evidence>